<comment type="caution">
    <text evidence="1">The sequence shown here is derived from an EMBL/GenBank/DDBJ whole genome shotgun (WGS) entry which is preliminary data.</text>
</comment>
<accession>A0A9W9DD50</accession>
<organism evidence="1 2">
    <name type="scientific">Lentinula lateritia</name>
    <dbReference type="NCBI Taxonomy" id="40482"/>
    <lineage>
        <taxon>Eukaryota</taxon>
        <taxon>Fungi</taxon>
        <taxon>Dikarya</taxon>
        <taxon>Basidiomycota</taxon>
        <taxon>Agaricomycotina</taxon>
        <taxon>Agaricomycetes</taxon>
        <taxon>Agaricomycetidae</taxon>
        <taxon>Agaricales</taxon>
        <taxon>Marasmiineae</taxon>
        <taxon>Omphalotaceae</taxon>
        <taxon>Lentinula</taxon>
    </lineage>
</organism>
<sequence>MTCVAVAASPLLTGHNSQAVERRGPELAARHGFEVQLILGIIGEGTKSEHWVLVFGETYIHAVVDPSVDPGHLSVQGGFESWNPHDFHPVAKEIHLGNAVFRDEHEQWEVIKNMLYTKDPLKLVVPRLAEGTTQVLQMPIPVKEKGGNCMDFLKRAVEYMAEGHGLDGNAEAKRKFLEAFNARYHDVAKVAFNVDIQPYTSRWFVLTLGLALTNCGKLKRHLVSFNLSPIFIAGLRNPLNDSQYVIPKYDLALVRFTVHVDDLAAAFANNLCIGLAHGDKPLHGKKGFVNKKLKETVTPNVQDWNLYDSFRVTKVPVGQARFNH</sequence>
<dbReference type="AlphaFoldDB" id="A0A9W9DD50"/>
<dbReference type="EMBL" id="JANVFS010000061">
    <property type="protein sequence ID" value="KAJ4464219.1"/>
    <property type="molecule type" value="Genomic_DNA"/>
</dbReference>
<name>A0A9W9DD50_9AGAR</name>
<gene>
    <name evidence="1" type="ORF">C8J55DRAFT_567002</name>
</gene>
<proteinExistence type="predicted"/>
<dbReference type="Proteomes" id="UP001150238">
    <property type="component" value="Unassembled WGS sequence"/>
</dbReference>
<evidence type="ECO:0000313" key="2">
    <source>
        <dbReference type="Proteomes" id="UP001150238"/>
    </source>
</evidence>
<evidence type="ECO:0000313" key="1">
    <source>
        <dbReference type="EMBL" id="KAJ4464219.1"/>
    </source>
</evidence>
<protein>
    <submittedName>
        <fullName evidence="1">Uncharacterized protein</fullName>
    </submittedName>
</protein>
<reference evidence="1" key="1">
    <citation type="submission" date="2022-08" db="EMBL/GenBank/DDBJ databases">
        <authorList>
            <consortium name="DOE Joint Genome Institute"/>
            <person name="Min B."/>
            <person name="Riley R."/>
            <person name="Sierra-Patev S."/>
            <person name="Naranjo-Ortiz M."/>
            <person name="Looney B."/>
            <person name="Konkel Z."/>
            <person name="Slot J.C."/>
            <person name="Sakamoto Y."/>
            <person name="Steenwyk J.L."/>
            <person name="Rokas A."/>
            <person name="Carro J."/>
            <person name="Camarero S."/>
            <person name="Ferreira P."/>
            <person name="Molpeceres G."/>
            <person name="Ruiz-Duenas F.J."/>
            <person name="Serrano A."/>
            <person name="Henrissat B."/>
            <person name="Drula E."/>
            <person name="Hughes K.W."/>
            <person name="Mata J.L."/>
            <person name="Ishikawa N.K."/>
            <person name="Vargas-Isla R."/>
            <person name="Ushijima S."/>
            <person name="Smith C.A."/>
            <person name="Ahrendt S."/>
            <person name="Andreopoulos W."/>
            <person name="He G."/>
            <person name="Labutti K."/>
            <person name="Lipzen A."/>
            <person name="Ng V."/>
            <person name="Sandor L."/>
            <person name="Barry K."/>
            <person name="Martinez A.T."/>
            <person name="Xiao Y."/>
            <person name="Gibbons J.G."/>
            <person name="Terashima K."/>
            <person name="Hibbett D.S."/>
            <person name="Grigoriev I.V."/>
        </authorList>
    </citation>
    <scope>NUCLEOTIDE SEQUENCE</scope>
    <source>
        <strain evidence="1">Sp2 HRB7682 ss15</strain>
    </source>
</reference>
<reference evidence="1" key="2">
    <citation type="journal article" date="2023" name="Proc. Natl. Acad. Sci. U.S.A.">
        <title>A global phylogenomic analysis of the shiitake genus Lentinula.</title>
        <authorList>
            <person name="Sierra-Patev S."/>
            <person name="Min B."/>
            <person name="Naranjo-Ortiz M."/>
            <person name="Looney B."/>
            <person name="Konkel Z."/>
            <person name="Slot J.C."/>
            <person name="Sakamoto Y."/>
            <person name="Steenwyk J.L."/>
            <person name="Rokas A."/>
            <person name="Carro J."/>
            <person name="Camarero S."/>
            <person name="Ferreira P."/>
            <person name="Molpeceres G."/>
            <person name="Ruiz-Duenas F.J."/>
            <person name="Serrano A."/>
            <person name="Henrissat B."/>
            <person name="Drula E."/>
            <person name="Hughes K.W."/>
            <person name="Mata J.L."/>
            <person name="Ishikawa N.K."/>
            <person name="Vargas-Isla R."/>
            <person name="Ushijima S."/>
            <person name="Smith C.A."/>
            <person name="Donoghue J."/>
            <person name="Ahrendt S."/>
            <person name="Andreopoulos W."/>
            <person name="He G."/>
            <person name="LaButti K."/>
            <person name="Lipzen A."/>
            <person name="Ng V."/>
            <person name="Riley R."/>
            <person name="Sandor L."/>
            <person name="Barry K."/>
            <person name="Martinez A.T."/>
            <person name="Xiao Y."/>
            <person name="Gibbons J.G."/>
            <person name="Terashima K."/>
            <person name="Grigoriev I.V."/>
            <person name="Hibbett D."/>
        </authorList>
    </citation>
    <scope>NUCLEOTIDE SEQUENCE</scope>
    <source>
        <strain evidence="1">Sp2 HRB7682 ss15</strain>
    </source>
</reference>